<reference evidence="1 2" key="1">
    <citation type="submission" date="2013-07" db="EMBL/GenBank/DDBJ databases">
        <title>Comparative Genomic and Metabolomic Analysis of Twelve Strains of Pseudoalteromonas luteoviolacea.</title>
        <authorList>
            <person name="Vynne N.G."/>
            <person name="Mansson M."/>
            <person name="Gram L."/>
        </authorList>
    </citation>
    <scope>NUCLEOTIDE SEQUENCE [LARGE SCALE GENOMIC DNA]</scope>
    <source>
        <strain evidence="1 2">DSM 6061</strain>
    </source>
</reference>
<dbReference type="PATRIC" id="fig|1365250.3.peg.4443"/>
<sequence>MFEQNVYAVDLRGYDCPQLFVQFKWQLKSKCDHACVIRFSYDEDQDINDILKYLASHKIQFSVEAAENNKFIEVRSTHV</sequence>
<proteinExistence type="predicted"/>
<keyword evidence="2" id="KW-1185">Reference proteome</keyword>
<organism evidence="1 2">
    <name type="scientific">Pseudoalteromonas luteoviolacea DSM 6061</name>
    <dbReference type="NCBI Taxonomy" id="1365250"/>
    <lineage>
        <taxon>Bacteria</taxon>
        <taxon>Pseudomonadati</taxon>
        <taxon>Pseudomonadota</taxon>
        <taxon>Gammaproteobacteria</taxon>
        <taxon>Alteromonadales</taxon>
        <taxon>Pseudoalteromonadaceae</taxon>
        <taxon>Pseudoalteromonas</taxon>
    </lineage>
</organism>
<evidence type="ECO:0000313" key="1">
    <source>
        <dbReference type="EMBL" id="KZN31701.1"/>
    </source>
</evidence>
<evidence type="ECO:0000313" key="2">
    <source>
        <dbReference type="Proteomes" id="UP000076643"/>
    </source>
</evidence>
<dbReference type="Proteomes" id="UP000076643">
    <property type="component" value="Unassembled WGS sequence"/>
</dbReference>
<gene>
    <name evidence="1" type="ORF">N475_04400</name>
</gene>
<protein>
    <submittedName>
        <fullName evidence="1">Uncharacterized protein</fullName>
    </submittedName>
</protein>
<comment type="caution">
    <text evidence="1">The sequence shown here is derived from an EMBL/GenBank/DDBJ whole genome shotgun (WGS) entry which is preliminary data.</text>
</comment>
<dbReference type="AlphaFoldDB" id="A0A166V4G0"/>
<name>A0A166V4G0_9GAMM</name>
<dbReference type="EMBL" id="AUYB01000136">
    <property type="protein sequence ID" value="KZN31701.1"/>
    <property type="molecule type" value="Genomic_DNA"/>
</dbReference>
<accession>A0A166V4G0</accession>